<accession>A0ACC2H263</accession>
<name>A0ACC2H263_DALPE</name>
<dbReference type="Proteomes" id="UP001157502">
    <property type="component" value="Chromosome 6"/>
</dbReference>
<organism evidence="1 2">
    <name type="scientific">Dallia pectoralis</name>
    <name type="common">Alaska blackfish</name>
    <dbReference type="NCBI Taxonomy" id="75939"/>
    <lineage>
        <taxon>Eukaryota</taxon>
        <taxon>Metazoa</taxon>
        <taxon>Chordata</taxon>
        <taxon>Craniata</taxon>
        <taxon>Vertebrata</taxon>
        <taxon>Euteleostomi</taxon>
        <taxon>Actinopterygii</taxon>
        <taxon>Neopterygii</taxon>
        <taxon>Teleostei</taxon>
        <taxon>Protacanthopterygii</taxon>
        <taxon>Esociformes</taxon>
        <taxon>Umbridae</taxon>
        <taxon>Dallia</taxon>
    </lineage>
</organism>
<gene>
    <name evidence="1" type="ORF">DPEC_G00069630</name>
</gene>
<dbReference type="EMBL" id="CM055733">
    <property type="protein sequence ID" value="KAJ8009963.1"/>
    <property type="molecule type" value="Genomic_DNA"/>
</dbReference>
<keyword evidence="2" id="KW-1185">Reference proteome</keyword>
<reference evidence="1" key="1">
    <citation type="submission" date="2021-05" db="EMBL/GenBank/DDBJ databases">
        <authorList>
            <person name="Pan Q."/>
            <person name="Jouanno E."/>
            <person name="Zahm M."/>
            <person name="Klopp C."/>
            <person name="Cabau C."/>
            <person name="Louis A."/>
            <person name="Berthelot C."/>
            <person name="Parey E."/>
            <person name="Roest Crollius H."/>
            <person name="Montfort J."/>
            <person name="Robinson-Rechavi M."/>
            <person name="Bouchez O."/>
            <person name="Lampietro C."/>
            <person name="Lopez Roques C."/>
            <person name="Donnadieu C."/>
            <person name="Postlethwait J."/>
            <person name="Bobe J."/>
            <person name="Dillon D."/>
            <person name="Chandos A."/>
            <person name="von Hippel F."/>
            <person name="Guiguen Y."/>
        </authorList>
    </citation>
    <scope>NUCLEOTIDE SEQUENCE</scope>
    <source>
        <strain evidence="1">YG-Jan2019</strain>
    </source>
</reference>
<evidence type="ECO:0000313" key="2">
    <source>
        <dbReference type="Proteomes" id="UP001157502"/>
    </source>
</evidence>
<sequence length="631" mass="72839">MGLKEGTVKKELERHVRRQPTISLMEVCSEAKTLEAEERRRSGALPLQPEWRRHHQEEPRGRPEQGRYQQNSRMDQHFQWDRQGDRKLNGVTHKDAFPLPRIEESLTSLKESKWFSTLDLASGYWQVEVDPKEREKTAFTTPLGLYEFDRMPFGLCNAPATFQRLMQRCLSGLQGRGFNGPRKDSCSAALEGPYYDPRDISIPFNLYTDASLSGLGAVLSQVREGRERVIAYASRSLQPQERNDQNYSSFKLELLALKWAVTEKFKDYLWGAKFTAFTDNNPLVRLNTATLGAVEQRWAAQLANFQFELKYRPGVANKNADVLSRFPQEAAVLMTSAEDQSCQPEERSVSIWSERQENNPALKEVCGWIKQGRRPDAAARKAALPLSRCLLRHWGRLRLHAGLLQREVIERHTEQIQFQIVVPERWTQPEEYHQATGHMGSVRLEAALRRSFFWPRLGEDVKRWATNCHRCAQSKARPENTRDRTSQSIPFALRGAKALKGRFIEIISGRAPLGPQLLTQVRLQKLRQRQRRKPRQTNQDRLDALQGQILVDHQPGLVERYKMITPAVERKKKHRDTRTAETGESNSGDPDRERRGKQRGASYVDEPDFSSEKGKYQNRERFMGAWLIASR</sequence>
<evidence type="ECO:0000313" key="1">
    <source>
        <dbReference type="EMBL" id="KAJ8009963.1"/>
    </source>
</evidence>
<proteinExistence type="predicted"/>
<protein>
    <submittedName>
        <fullName evidence="1">Uncharacterized protein</fullName>
    </submittedName>
</protein>
<comment type="caution">
    <text evidence="1">The sequence shown here is derived from an EMBL/GenBank/DDBJ whole genome shotgun (WGS) entry which is preliminary data.</text>
</comment>